<reference evidence="2 3" key="1">
    <citation type="submission" date="2018-11" db="EMBL/GenBank/DDBJ databases">
        <title>Complete Genome Sequence of Vbrio mediterranei 117-T6: a Potential Pathogen Bacteria Isolated from the Conchocelis of Pyropia.</title>
        <authorList>
            <person name="Liu Q."/>
        </authorList>
    </citation>
    <scope>NUCLEOTIDE SEQUENCE [LARGE SCALE GENOMIC DNA]</scope>
    <source>
        <strain evidence="2 3">117-T6</strain>
    </source>
</reference>
<protein>
    <submittedName>
        <fullName evidence="2">Transcriptional regulator</fullName>
    </submittedName>
</protein>
<gene>
    <name evidence="2" type="ORF">ECB94_14315</name>
</gene>
<name>A0A3G4VC56_9VIBR</name>
<dbReference type="Proteomes" id="UP000279760">
    <property type="component" value="Chromosome 1"/>
</dbReference>
<feature type="domain" description="Zinc finger Ogr/Delta-type" evidence="1">
    <location>
        <begin position="6"/>
        <end position="41"/>
    </location>
</feature>
<evidence type="ECO:0000313" key="2">
    <source>
        <dbReference type="EMBL" id="AYV22337.1"/>
    </source>
</evidence>
<proteinExistence type="predicted"/>
<feature type="domain" description="Zinc finger Ogr/Delta-type" evidence="1">
    <location>
        <begin position="75"/>
        <end position="117"/>
    </location>
</feature>
<organism evidence="2 3">
    <name type="scientific">Vibrio mediterranei</name>
    <dbReference type="NCBI Taxonomy" id="689"/>
    <lineage>
        <taxon>Bacteria</taxon>
        <taxon>Pseudomonadati</taxon>
        <taxon>Pseudomonadota</taxon>
        <taxon>Gammaproteobacteria</taxon>
        <taxon>Vibrionales</taxon>
        <taxon>Vibrionaceae</taxon>
        <taxon>Vibrio</taxon>
    </lineage>
</organism>
<dbReference type="RefSeq" id="WP_076653621.1">
    <property type="nucleotide sequence ID" value="NZ_CP033577.1"/>
</dbReference>
<dbReference type="EMBL" id="CP033577">
    <property type="protein sequence ID" value="AYV22337.1"/>
    <property type="molecule type" value="Genomic_DNA"/>
</dbReference>
<accession>A0A3G4VC56</accession>
<evidence type="ECO:0000313" key="3">
    <source>
        <dbReference type="Proteomes" id="UP000279760"/>
    </source>
</evidence>
<dbReference type="AlphaFoldDB" id="A0A3G4VC56"/>
<sequence>MRVYCKCGERAIVSRSIAKDANCADLSCSCSNPECGHTFVSSIGYRHSLKQSKLHFGIGATSKPSLFGSRITCGCGERAVINKTNRLSNDCADLYCECKNPACEHQFVMSLYFSHTLSPSSKDTSELANCLIKVLKPDHRDHLKQQLALF</sequence>
<dbReference type="InterPro" id="IPR007684">
    <property type="entry name" value="Znf_Ogr/Delta"/>
</dbReference>
<evidence type="ECO:0000259" key="1">
    <source>
        <dbReference type="Pfam" id="PF04606"/>
    </source>
</evidence>
<dbReference type="Pfam" id="PF04606">
    <property type="entry name" value="Ogr_Delta"/>
    <property type="match status" value="2"/>
</dbReference>